<dbReference type="PROSITE" id="PS51257">
    <property type="entry name" value="PROKAR_LIPOPROTEIN"/>
    <property type="match status" value="1"/>
</dbReference>
<accession>A0AA47P5N2</accession>
<evidence type="ECO:0000313" key="2">
    <source>
        <dbReference type="EMBL" id="KAK0151851.1"/>
    </source>
</evidence>
<evidence type="ECO:0008006" key="4">
    <source>
        <dbReference type="Google" id="ProtNLM"/>
    </source>
</evidence>
<protein>
    <recommendedName>
        <fullName evidence="4">Reverse transcriptase domain-containing protein</fullName>
    </recommendedName>
</protein>
<dbReference type="Proteomes" id="UP001174136">
    <property type="component" value="Unassembled WGS sequence"/>
</dbReference>
<sequence>MSPSRSVGLGLLCFLAEVRLGLGCCGLIPGAASCRRLLSALPPLSSAGHHQRASLPPGKGLVLGGGCLSTRLVAPRVERLPKSTKLHVHRLYYKYLIIEFNNMVKDARASYFAKLISSSKRNPKDLFDTINIIVTPVFSNKDCSNFLSFLMGNIRDVRASIIPSSTPFSADPTRPSILDCFSPISMQDLIDLVDSMKPSSSPVDILPMSMFKKLTWINSTENALLRVRNDIMMSSHVGECSVLVLLDLRSAFDAVDHSIPTKREICSLG</sequence>
<feature type="signal peptide" evidence="1">
    <location>
        <begin position="1"/>
        <end position="23"/>
    </location>
</feature>
<comment type="caution">
    <text evidence="2">The sequence shown here is derived from an EMBL/GenBank/DDBJ whole genome shotgun (WGS) entry which is preliminary data.</text>
</comment>
<evidence type="ECO:0000256" key="1">
    <source>
        <dbReference type="SAM" id="SignalP"/>
    </source>
</evidence>
<feature type="chain" id="PRO_5041297612" description="Reverse transcriptase domain-containing protein" evidence="1">
    <location>
        <begin position="24"/>
        <end position="269"/>
    </location>
</feature>
<proteinExistence type="predicted"/>
<dbReference type="EMBL" id="JAOPHQ010001158">
    <property type="protein sequence ID" value="KAK0151851.1"/>
    <property type="molecule type" value="Genomic_DNA"/>
</dbReference>
<evidence type="ECO:0000313" key="3">
    <source>
        <dbReference type="Proteomes" id="UP001174136"/>
    </source>
</evidence>
<keyword evidence="1" id="KW-0732">Signal</keyword>
<name>A0AA47P5N2_MERPO</name>
<gene>
    <name evidence="2" type="ORF">N1851_006775</name>
</gene>
<reference evidence="2" key="1">
    <citation type="journal article" date="2023" name="Front. Mar. Sci.">
        <title>A new Merluccius polli reference genome to investigate the effects of global change in West African waters.</title>
        <authorList>
            <person name="Mateo J.L."/>
            <person name="Blanco-Fernandez C."/>
            <person name="Garcia-Vazquez E."/>
            <person name="Machado-Schiaffino G."/>
        </authorList>
    </citation>
    <scope>NUCLEOTIDE SEQUENCE</scope>
    <source>
        <strain evidence="2">C29</strain>
        <tissue evidence="2">Fin</tissue>
    </source>
</reference>
<dbReference type="AlphaFoldDB" id="A0AA47P5N2"/>
<organism evidence="2 3">
    <name type="scientific">Merluccius polli</name>
    <name type="common">Benguela hake</name>
    <name type="synonym">Merluccius cadenati</name>
    <dbReference type="NCBI Taxonomy" id="89951"/>
    <lineage>
        <taxon>Eukaryota</taxon>
        <taxon>Metazoa</taxon>
        <taxon>Chordata</taxon>
        <taxon>Craniata</taxon>
        <taxon>Vertebrata</taxon>
        <taxon>Euteleostomi</taxon>
        <taxon>Actinopterygii</taxon>
        <taxon>Neopterygii</taxon>
        <taxon>Teleostei</taxon>
        <taxon>Neoteleostei</taxon>
        <taxon>Acanthomorphata</taxon>
        <taxon>Zeiogadaria</taxon>
        <taxon>Gadariae</taxon>
        <taxon>Gadiformes</taxon>
        <taxon>Gadoidei</taxon>
        <taxon>Merlucciidae</taxon>
        <taxon>Merluccius</taxon>
    </lineage>
</organism>
<keyword evidence="3" id="KW-1185">Reference proteome</keyword>